<gene>
    <name evidence="2" type="ORF">RASY3_17590</name>
</gene>
<dbReference type="GO" id="GO:0010181">
    <property type="term" value="F:FMN binding"/>
    <property type="evidence" value="ECO:0007669"/>
    <property type="project" value="InterPro"/>
</dbReference>
<dbReference type="InterPro" id="IPR029039">
    <property type="entry name" value="Flavoprotein-like_sf"/>
</dbReference>
<dbReference type="SUPFAM" id="SSF52218">
    <property type="entry name" value="Flavoproteins"/>
    <property type="match status" value="1"/>
</dbReference>
<dbReference type="PATRIC" id="fig|1341156.4.peg.3119"/>
<reference evidence="2 3" key="1">
    <citation type="submission" date="2013-06" db="EMBL/GenBank/DDBJ databases">
        <title>Rumen cellulosomics: divergent fiber-degrading strategies revealed by comparative genome-wide analysis of six Ruminococcal strains.</title>
        <authorList>
            <person name="Dassa B."/>
            <person name="Borovok I."/>
            <person name="Lamed R."/>
            <person name="Flint H."/>
            <person name="Yeoman C.J."/>
            <person name="White B."/>
            <person name="Bayer E.A."/>
        </authorList>
    </citation>
    <scope>NUCLEOTIDE SEQUENCE [LARGE SCALE GENOMIC DNA]</scope>
    <source>
        <strain evidence="2 3">SY3</strain>
    </source>
</reference>
<accession>A0A011VSA6</accession>
<dbReference type="OrthoDB" id="9806505at2"/>
<name>A0A011VSA6_RUMAL</name>
<sequence>MKTAIVYYSLNGNTEQTANKIAEKIGADLIPVRPVKAYPDTGFAKLFWGGKSVVMGEKPKLQSYTFDADKYDLIIFGSPVWANTIAPPLRTFIVENLSALKGKKFAGITCFTAGGGDKALAKLKGYLGIDSLVAELFLADPKDKPDPANEQKISEFCEKIK</sequence>
<dbReference type="AlphaFoldDB" id="A0A011VSA6"/>
<dbReference type="Gene3D" id="3.40.50.360">
    <property type="match status" value="1"/>
</dbReference>
<keyword evidence="3" id="KW-1185">Reference proteome</keyword>
<protein>
    <submittedName>
        <fullName evidence="2">Flavodoxin</fullName>
    </submittedName>
</protein>
<evidence type="ECO:0000259" key="1">
    <source>
        <dbReference type="PROSITE" id="PS50902"/>
    </source>
</evidence>
<organism evidence="2 3">
    <name type="scientific">Ruminococcus albus SY3</name>
    <dbReference type="NCBI Taxonomy" id="1341156"/>
    <lineage>
        <taxon>Bacteria</taxon>
        <taxon>Bacillati</taxon>
        <taxon>Bacillota</taxon>
        <taxon>Clostridia</taxon>
        <taxon>Eubacteriales</taxon>
        <taxon>Oscillospiraceae</taxon>
        <taxon>Ruminococcus</taxon>
    </lineage>
</organism>
<dbReference type="PANTHER" id="PTHR39201">
    <property type="entry name" value="EXPORTED PROTEIN-RELATED"/>
    <property type="match status" value="1"/>
</dbReference>
<evidence type="ECO:0000313" key="2">
    <source>
        <dbReference type="EMBL" id="EXM38106.1"/>
    </source>
</evidence>
<dbReference type="PANTHER" id="PTHR39201:SF1">
    <property type="entry name" value="FLAVODOXIN-LIKE DOMAIN-CONTAINING PROTEIN"/>
    <property type="match status" value="1"/>
</dbReference>
<dbReference type="EMBL" id="JEOB01000004">
    <property type="protein sequence ID" value="EXM38106.1"/>
    <property type="molecule type" value="Genomic_DNA"/>
</dbReference>
<comment type="caution">
    <text evidence="2">The sequence shown here is derived from an EMBL/GenBank/DDBJ whole genome shotgun (WGS) entry which is preliminary data.</text>
</comment>
<dbReference type="RefSeq" id="WP_037290291.1">
    <property type="nucleotide sequence ID" value="NZ_JEOB01000004.1"/>
</dbReference>
<dbReference type="Proteomes" id="UP000021369">
    <property type="component" value="Unassembled WGS sequence"/>
</dbReference>
<dbReference type="Pfam" id="PF12682">
    <property type="entry name" value="Flavodoxin_4"/>
    <property type="match status" value="1"/>
</dbReference>
<dbReference type="PROSITE" id="PS50902">
    <property type="entry name" value="FLAVODOXIN_LIKE"/>
    <property type="match status" value="1"/>
</dbReference>
<dbReference type="InterPro" id="IPR001226">
    <property type="entry name" value="Flavodoxin_CS"/>
</dbReference>
<dbReference type="PROSITE" id="PS00201">
    <property type="entry name" value="FLAVODOXIN"/>
    <property type="match status" value="1"/>
</dbReference>
<evidence type="ECO:0000313" key="3">
    <source>
        <dbReference type="Proteomes" id="UP000021369"/>
    </source>
</evidence>
<dbReference type="InterPro" id="IPR008254">
    <property type="entry name" value="Flavodoxin/NO_synth"/>
</dbReference>
<proteinExistence type="predicted"/>
<dbReference type="GO" id="GO:0016651">
    <property type="term" value="F:oxidoreductase activity, acting on NAD(P)H"/>
    <property type="evidence" value="ECO:0007669"/>
    <property type="project" value="UniProtKB-ARBA"/>
</dbReference>
<feature type="domain" description="Flavodoxin-like" evidence="1">
    <location>
        <begin position="3"/>
        <end position="161"/>
    </location>
</feature>
<dbReference type="GO" id="GO:0009055">
    <property type="term" value="F:electron transfer activity"/>
    <property type="evidence" value="ECO:0007669"/>
    <property type="project" value="InterPro"/>
</dbReference>